<feature type="region of interest" description="Disordered" evidence="1">
    <location>
        <begin position="41"/>
        <end position="87"/>
    </location>
</feature>
<feature type="compositionally biased region" description="Polar residues" evidence="1">
    <location>
        <begin position="64"/>
        <end position="77"/>
    </location>
</feature>
<evidence type="ECO:0000313" key="2">
    <source>
        <dbReference type="EMBL" id="MFD1187801.1"/>
    </source>
</evidence>
<dbReference type="Proteomes" id="UP001597094">
    <property type="component" value="Unassembled WGS sequence"/>
</dbReference>
<dbReference type="EMBL" id="JBHTLD010000176">
    <property type="protein sequence ID" value="MFD1187801.1"/>
    <property type="molecule type" value="Genomic_DNA"/>
</dbReference>
<sequence>MNKAILVAISSIIFSIQAPVVYAQITANTLALHYVEFNNPASKKTTTTASKEEAVPALEEAATQEASDTTEQVSNKSMSEELTAWVQQEQAQPKRRLYRLR</sequence>
<keyword evidence="3" id="KW-1185">Reference proteome</keyword>
<comment type="caution">
    <text evidence="2">The sequence shown here is derived from an EMBL/GenBank/DDBJ whole genome shotgun (WGS) entry which is preliminary data.</text>
</comment>
<proteinExistence type="predicted"/>
<protein>
    <submittedName>
        <fullName evidence="2">Uncharacterized protein</fullName>
    </submittedName>
</protein>
<dbReference type="RefSeq" id="WP_377530137.1">
    <property type="nucleotide sequence ID" value="NZ_JBHTLD010000176.1"/>
</dbReference>
<name>A0ABW3SUH5_9BACT</name>
<evidence type="ECO:0000256" key="1">
    <source>
        <dbReference type="SAM" id="MobiDB-lite"/>
    </source>
</evidence>
<organism evidence="2 3">
    <name type="scientific">Pontibacter rugosus</name>
    <dbReference type="NCBI Taxonomy" id="1745966"/>
    <lineage>
        <taxon>Bacteria</taxon>
        <taxon>Pseudomonadati</taxon>
        <taxon>Bacteroidota</taxon>
        <taxon>Cytophagia</taxon>
        <taxon>Cytophagales</taxon>
        <taxon>Hymenobacteraceae</taxon>
        <taxon>Pontibacter</taxon>
    </lineage>
</organism>
<gene>
    <name evidence="2" type="ORF">ACFQ2O_16415</name>
</gene>
<reference evidence="3" key="1">
    <citation type="journal article" date="2019" name="Int. J. Syst. Evol. Microbiol.">
        <title>The Global Catalogue of Microorganisms (GCM) 10K type strain sequencing project: providing services to taxonomists for standard genome sequencing and annotation.</title>
        <authorList>
            <consortium name="The Broad Institute Genomics Platform"/>
            <consortium name="The Broad Institute Genome Sequencing Center for Infectious Disease"/>
            <person name="Wu L."/>
            <person name="Ma J."/>
        </authorList>
    </citation>
    <scope>NUCLEOTIDE SEQUENCE [LARGE SCALE GENOMIC DNA]</scope>
    <source>
        <strain evidence="3">JCM 31319</strain>
    </source>
</reference>
<accession>A0ABW3SUH5</accession>
<evidence type="ECO:0000313" key="3">
    <source>
        <dbReference type="Proteomes" id="UP001597094"/>
    </source>
</evidence>